<protein>
    <submittedName>
        <fullName evidence="2">GIY-YIG domain-containing protein</fullName>
    </submittedName>
</protein>
<reference evidence="2" key="1">
    <citation type="submission" date="2016-11" db="UniProtKB">
        <authorList>
            <consortium name="WormBaseParasite"/>
        </authorList>
    </citation>
    <scope>IDENTIFICATION</scope>
</reference>
<name>A0A1I8AWS1_MELHA</name>
<accession>A0A1I8AWS1</accession>
<evidence type="ECO:0000313" key="1">
    <source>
        <dbReference type="Proteomes" id="UP000095281"/>
    </source>
</evidence>
<sequence>MSKFYEKNKFTKQFNDVVNDETIEENELTKILNSKRGEYKVVYVMRSGSSITDVIYFGATQQNIKKRLHNHKYTSKIFKDCSNVEL</sequence>
<dbReference type="Proteomes" id="UP000095281">
    <property type="component" value="Unplaced"/>
</dbReference>
<proteinExistence type="predicted"/>
<dbReference type="AlphaFoldDB" id="A0A1I8AWS1"/>
<keyword evidence="1" id="KW-1185">Reference proteome</keyword>
<dbReference type="WBParaSite" id="MhA1_Contig0.frz3.gene81">
    <property type="protein sequence ID" value="MhA1_Contig0.frz3.gene81"/>
    <property type="gene ID" value="MhA1_Contig0.frz3.gene81"/>
</dbReference>
<evidence type="ECO:0000313" key="2">
    <source>
        <dbReference type="WBParaSite" id="MhA1_Contig0.frz3.gene81"/>
    </source>
</evidence>
<organism evidence="1 2">
    <name type="scientific">Meloidogyne hapla</name>
    <name type="common">Root-knot nematode worm</name>
    <dbReference type="NCBI Taxonomy" id="6305"/>
    <lineage>
        <taxon>Eukaryota</taxon>
        <taxon>Metazoa</taxon>
        <taxon>Ecdysozoa</taxon>
        <taxon>Nematoda</taxon>
        <taxon>Chromadorea</taxon>
        <taxon>Rhabditida</taxon>
        <taxon>Tylenchina</taxon>
        <taxon>Tylenchomorpha</taxon>
        <taxon>Tylenchoidea</taxon>
        <taxon>Meloidogynidae</taxon>
        <taxon>Meloidogyninae</taxon>
        <taxon>Meloidogyne</taxon>
    </lineage>
</organism>